<proteinExistence type="predicted"/>
<reference evidence="2" key="1">
    <citation type="submission" date="2020-10" db="EMBL/GenBank/DDBJ databases">
        <authorList>
            <person name="Gilroy R."/>
        </authorList>
    </citation>
    <scope>NUCLEOTIDE SEQUENCE</scope>
    <source>
        <strain evidence="2">10192</strain>
    </source>
</reference>
<evidence type="ECO:0000256" key="1">
    <source>
        <dbReference type="SAM" id="Phobius"/>
    </source>
</evidence>
<accession>A0A9D9DS92</accession>
<keyword evidence="1" id="KW-0812">Transmembrane</keyword>
<evidence type="ECO:0008006" key="4">
    <source>
        <dbReference type="Google" id="ProtNLM"/>
    </source>
</evidence>
<protein>
    <recommendedName>
        <fullName evidence="4">Transmembrane protein</fullName>
    </recommendedName>
</protein>
<keyword evidence="1" id="KW-1133">Transmembrane helix</keyword>
<dbReference type="AlphaFoldDB" id="A0A9D9DS92"/>
<feature type="transmembrane region" description="Helical" evidence="1">
    <location>
        <begin position="88"/>
        <end position="109"/>
    </location>
</feature>
<keyword evidence="1" id="KW-0472">Membrane</keyword>
<evidence type="ECO:0000313" key="3">
    <source>
        <dbReference type="Proteomes" id="UP000823632"/>
    </source>
</evidence>
<name>A0A9D9DS92_9BACT</name>
<reference evidence="2" key="2">
    <citation type="journal article" date="2021" name="PeerJ">
        <title>Extensive microbial diversity within the chicken gut microbiome revealed by metagenomics and culture.</title>
        <authorList>
            <person name="Gilroy R."/>
            <person name="Ravi A."/>
            <person name="Getino M."/>
            <person name="Pursley I."/>
            <person name="Horton D.L."/>
            <person name="Alikhan N.F."/>
            <person name="Baker D."/>
            <person name="Gharbi K."/>
            <person name="Hall N."/>
            <person name="Watson M."/>
            <person name="Adriaenssens E.M."/>
            <person name="Foster-Nyarko E."/>
            <person name="Jarju S."/>
            <person name="Secka A."/>
            <person name="Antonio M."/>
            <person name="Oren A."/>
            <person name="Chaudhuri R.R."/>
            <person name="La Ragione R."/>
            <person name="Hildebrand F."/>
            <person name="Pallen M.J."/>
        </authorList>
    </citation>
    <scope>NUCLEOTIDE SEQUENCE</scope>
    <source>
        <strain evidence="2">10192</strain>
    </source>
</reference>
<feature type="transmembrane region" description="Helical" evidence="1">
    <location>
        <begin position="129"/>
        <end position="150"/>
    </location>
</feature>
<organism evidence="2 3">
    <name type="scientific">Candidatus Scatousia excrementipullorum</name>
    <dbReference type="NCBI Taxonomy" id="2840936"/>
    <lineage>
        <taxon>Bacteria</taxon>
        <taxon>Candidatus Scatousia</taxon>
    </lineage>
</organism>
<evidence type="ECO:0000313" key="2">
    <source>
        <dbReference type="EMBL" id="MBO8430379.1"/>
    </source>
</evidence>
<gene>
    <name evidence="2" type="ORF">IAC76_03240</name>
</gene>
<sequence>MSVSLNPNINFTSYRLPDNVVEKAREQAKAENNTLAMSVLDQCQFEADKKGATDKHEKEPGKLKKAIASVAKFFTATEEITKGTAKGAVYGTMTGIGCLAAGWLFNALPKGFKKGGSLKQVFKQPLKSMSTPVKVVSALAAAGVAVYHVIRGKLQANQRNAFVDQKLRMGN</sequence>
<dbReference type="EMBL" id="JADIND010000071">
    <property type="protein sequence ID" value="MBO8430379.1"/>
    <property type="molecule type" value="Genomic_DNA"/>
</dbReference>
<comment type="caution">
    <text evidence="2">The sequence shown here is derived from an EMBL/GenBank/DDBJ whole genome shotgun (WGS) entry which is preliminary data.</text>
</comment>
<dbReference type="Proteomes" id="UP000823632">
    <property type="component" value="Unassembled WGS sequence"/>
</dbReference>